<protein>
    <submittedName>
        <fullName evidence="4">FecR domain-containing protein</fullName>
    </submittedName>
</protein>
<dbReference type="Pfam" id="PF04773">
    <property type="entry name" value="FecR"/>
    <property type="match status" value="1"/>
</dbReference>
<evidence type="ECO:0000313" key="4">
    <source>
        <dbReference type="EMBL" id="QNN68092.1"/>
    </source>
</evidence>
<dbReference type="Gene3D" id="3.30.1150.10">
    <property type="match status" value="1"/>
</dbReference>
<keyword evidence="1" id="KW-0812">Transmembrane</keyword>
<evidence type="ECO:0000256" key="1">
    <source>
        <dbReference type="SAM" id="Phobius"/>
    </source>
</evidence>
<dbReference type="KEGG" id="slut:H9L13_04160"/>
<gene>
    <name evidence="4" type="ORF">H9L13_04160</name>
</gene>
<dbReference type="EMBL" id="CP060718">
    <property type="protein sequence ID" value="QNN68092.1"/>
    <property type="molecule type" value="Genomic_DNA"/>
</dbReference>
<keyword evidence="1" id="KW-0472">Membrane</keyword>
<dbReference type="Pfam" id="PF03544">
    <property type="entry name" value="TonB_C"/>
    <property type="match status" value="1"/>
</dbReference>
<sequence length="546" mass="59013">MSRAAQIEELAAHWVLRREERSWDEADEAQFAAWMDESDAHKVAFWRLENGWRAADRIASIGAPPRLVHDGFRSIAWTKPLALAASLLLVFTLIVMQTGLPFGGTSAPLSSAKFETGVGGHKVVSLGDGSRVELNTDTIIKAAVDEDSRAVWLHRGEAFFDVAKQPGQKFVIYAGARTITVLGTKFSVRRNGAEVVVAVLEGRVRVEDAPAFGADREATITAGDIAIAKNGNTVVTKSAEAVQSQLAWREGLLKFDGVTLASAAQQFNRYNRKQLVIGDVDASGLLIEGIFRARNVDAFARLLQNAYGLNVQDESGRFVLSSRRMASKTLPKQIRPELLAPQRASDAATDTGPDCGTGGSGCAVIPLSAPAPRVQTASQTTKAIREGRNWDVLHKLYPARALAAGEEGLVGFTVRLDSRGNPMSCKITHTSGHPLLDMETCKLILVNAVFKKPAGVTGSQQRAYEGVVNWKLPTTPLTAVPAVPKVIAEAQAPEELVCKRVQRTGSNIPSERQCMPKSEWLKASESSKRAYIDTARRNCGGTADCY</sequence>
<dbReference type="GO" id="GO:0016989">
    <property type="term" value="F:sigma factor antagonist activity"/>
    <property type="evidence" value="ECO:0007669"/>
    <property type="project" value="TreeGrafter"/>
</dbReference>
<feature type="transmembrane region" description="Helical" evidence="1">
    <location>
        <begin position="81"/>
        <end position="100"/>
    </location>
</feature>
<accession>A0A7G9SJR7</accession>
<dbReference type="Gene3D" id="2.60.120.1440">
    <property type="match status" value="1"/>
</dbReference>
<keyword evidence="1" id="KW-1133">Transmembrane helix</keyword>
<dbReference type="RefSeq" id="WP_187539283.1">
    <property type="nucleotide sequence ID" value="NZ_BAABJT010000001.1"/>
</dbReference>
<dbReference type="PANTHER" id="PTHR30273:SF2">
    <property type="entry name" value="PROTEIN FECR"/>
    <property type="match status" value="1"/>
</dbReference>
<dbReference type="InterPro" id="IPR006860">
    <property type="entry name" value="FecR"/>
</dbReference>
<proteinExistence type="predicted"/>
<name>A0A7G9SJR7_9SPHN</name>
<evidence type="ECO:0000259" key="2">
    <source>
        <dbReference type="Pfam" id="PF03544"/>
    </source>
</evidence>
<evidence type="ECO:0000313" key="5">
    <source>
        <dbReference type="Proteomes" id="UP000515971"/>
    </source>
</evidence>
<reference evidence="4 5" key="1">
    <citation type="submission" date="2020-08" db="EMBL/GenBank/DDBJ databases">
        <title>Genome sequence of Sphingomonas lutea KCTC 23642T.</title>
        <authorList>
            <person name="Hyun D.-W."/>
            <person name="Bae J.-W."/>
        </authorList>
    </citation>
    <scope>NUCLEOTIDE SEQUENCE [LARGE SCALE GENOMIC DNA]</scope>
    <source>
        <strain evidence="4 5">KCTC 23642</strain>
    </source>
</reference>
<dbReference type="Proteomes" id="UP000515971">
    <property type="component" value="Chromosome"/>
</dbReference>
<dbReference type="SUPFAM" id="SSF74653">
    <property type="entry name" value="TolA/TonB C-terminal domain"/>
    <property type="match status" value="1"/>
</dbReference>
<feature type="domain" description="TonB C-terminal" evidence="2">
    <location>
        <begin position="394"/>
        <end position="451"/>
    </location>
</feature>
<dbReference type="InterPro" id="IPR037682">
    <property type="entry name" value="TonB_C"/>
</dbReference>
<dbReference type="PANTHER" id="PTHR30273">
    <property type="entry name" value="PERIPLASMIC SIGNAL SENSOR AND SIGMA FACTOR ACTIVATOR FECR-RELATED"/>
    <property type="match status" value="1"/>
</dbReference>
<dbReference type="InterPro" id="IPR012373">
    <property type="entry name" value="Ferrdict_sens_TM"/>
</dbReference>
<keyword evidence="5" id="KW-1185">Reference proteome</keyword>
<dbReference type="GO" id="GO:0055085">
    <property type="term" value="P:transmembrane transport"/>
    <property type="evidence" value="ECO:0007669"/>
    <property type="project" value="InterPro"/>
</dbReference>
<evidence type="ECO:0000259" key="3">
    <source>
        <dbReference type="Pfam" id="PF04773"/>
    </source>
</evidence>
<feature type="domain" description="FecR protein" evidence="3">
    <location>
        <begin position="114"/>
        <end position="205"/>
    </location>
</feature>
<dbReference type="AlphaFoldDB" id="A0A7G9SJR7"/>
<organism evidence="4 5">
    <name type="scientific">Sphingomonas lutea</name>
    <dbReference type="NCBI Taxonomy" id="1045317"/>
    <lineage>
        <taxon>Bacteria</taxon>
        <taxon>Pseudomonadati</taxon>
        <taxon>Pseudomonadota</taxon>
        <taxon>Alphaproteobacteria</taxon>
        <taxon>Sphingomonadales</taxon>
        <taxon>Sphingomonadaceae</taxon>
        <taxon>Sphingomonas</taxon>
    </lineage>
</organism>